<dbReference type="InterPro" id="IPR005106">
    <property type="entry name" value="Asp/hSer_DH_NAD-bd"/>
</dbReference>
<evidence type="ECO:0000256" key="5">
    <source>
        <dbReference type="ARBA" id="ARBA00013376"/>
    </source>
</evidence>
<sequence length="425" mass="46109">MSTNLPTTSQATPATTAAQPWRVGLIGFGCVGQGLYDILQQQPQTGFDISRIVVKNHTKERPLPANRFEFNADDLLADDTLDVLVEVIDDADEAFRLVAEALRRGRRVVTANKAMLARHLPELVQLQHEGHGTLLYEAAVCGSIPVIRTLDAYFGVEPLRRLTGILNGSSNYVLTRMGEDASDYALALAEAQAKGFAETDPSLDMGAFDPRSKAVLLAAHAYGAFLQLEQVLNLGIEGISAVDIAFAATLGQKIKVVAGLQRLPDGRVTALVTPQFVGPESPLYTVDNEFNGVVLEADFAGEQFLRGRGAGGHPTGSAVLADLAALRQGFAYQYPKANATTPAYASDLEVEIYLRTDEERIIDLLDFSEISEEADEDEYVVGFVALENLIRHRDTLRKYGAFIVRTGQLRPISTAVAAVVEEESF</sequence>
<name>A0A212UC69_9BACT</name>
<evidence type="ECO:0000256" key="1">
    <source>
        <dbReference type="ARBA" id="ARBA00005056"/>
    </source>
</evidence>
<evidence type="ECO:0000259" key="10">
    <source>
        <dbReference type="Pfam" id="PF00742"/>
    </source>
</evidence>
<evidence type="ECO:0000313" key="13">
    <source>
        <dbReference type="Proteomes" id="UP000198131"/>
    </source>
</evidence>
<dbReference type="FunFam" id="3.30.360.10:FF:000005">
    <property type="entry name" value="Homoserine dehydrogenase"/>
    <property type="match status" value="1"/>
</dbReference>
<evidence type="ECO:0000256" key="2">
    <source>
        <dbReference type="ARBA" id="ARBA00005062"/>
    </source>
</evidence>
<dbReference type="UniPathway" id="UPA00051">
    <property type="reaction ID" value="UER00465"/>
</dbReference>
<evidence type="ECO:0000256" key="4">
    <source>
        <dbReference type="ARBA" id="ARBA00013213"/>
    </source>
</evidence>
<comment type="pathway">
    <text evidence="1">Amino-acid biosynthesis; L-threonine biosynthesis; L-threonine from L-aspartate: step 3/5.</text>
</comment>
<dbReference type="RefSeq" id="WP_088844374.1">
    <property type="nucleotide sequence ID" value="NZ_FYEW01000002.1"/>
</dbReference>
<proteinExistence type="inferred from homology"/>
<dbReference type="SUPFAM" id="SSF55347">
    <property type="entry name" value="Glyceraldehyde-3-phosphate dehydrogenase-like, C-terminal domain"/>
    <property type="match status" value="1"/>
</dbReference>
<reference evidence="13" key="1">
    <citation type="submission" date="2017-06" db="EMBL/GenBank/DDBJ databases">
        <authorList>
            <person name="Varghese N."/>
            <person name="Submissions S."/>
        </authorList>
    </citation>
    <scope>NUCLEOTIDE SEQUENCE [LARGE SCALE GENOMIC DNA]</scope>
    <source>
        <strain evidence="13">DSM 11116</strain>
    </source>
</reference>
<feature type="domain" description="Homoserine dehydrogenase catalytic" evidence="10">
    <location>
        <begin position="145"/>
        <end position="323"/>
    </location>
</feature>
<evidence type="ECO:0000259" key="11">
    <source>
        <dbReference type="Pfam" id="PF03447"/>
    </source>
</evidence>
<comment type="pathway">
    <text evidence="2">Amino-acid biosynthesis; L-methionine biosynthesis via de novo pathway; L-homoserine from L-aspartate: step 3/3.</text>
</comment>
<feature type="domain" description="Aspartate/homoserine dehydrogenase NAD-binding" evidence="11">
    <location>
        <begin position="27"/>
        <end position="137"/>
    </location>
</feature>
<dbReference type="OrthoDB" id="9808167at2"/>
<dbReference type="GO" id="GO:0009086">
    <property type="term" value="P:methionine biosynthetic process"/>
    <property type="evidence" value="ECO:0007669"/>
    <property type="project" value="UniProtKB-KW"/>
</dbReference>
<keyword evidence="6" id="KW-0028">Amino-acid biosynthesis</keyword>
<evidence type="ECO:0000313" key="12">
    <source>
        <dbReference type="EMBL" id="SNC75835.1"/>
    </source>
</evidence>
<dbReference type="Proteomes" id="UP000198131">
    <property type="component" value="Unassembled WGS sequence"/>
</dbReference>
<comment type="similarity">
    <text evidence="3">Belongs to the homoserine dehydrogenase family.</text>
</comment>
<protein>
    <recommendedName>
        <fullName evidence="5">Homoserine dehydrogenase</fullName>
        <ecNumber evidence="4">1.1.1.3</ecNumber>
    </recommendedName>
</protein>
<dbReference type="Pfam" id="PF00742">
    <property type="entry name" value="Homoserine_dh"/>
    <property type="match status" value="1"/>
</dbReference>
<dbReference type="InterPro" id="IPR036291">
    <property type="entry name" value="NAD(P)-bd_dom_sf"/>
</dbReference>
<gene>
    <name evidence="12" type="ORF">SAMN06265337_3078</name>
</gene>
<evidence type="ECO:0000256" key="8">
    <source>
        <dbReference type="ARBA" id="ARBA00023002"/>
    </source>
</evidence>
<evidence type="ECO:0000256" key="3">
    <source>
        <dbReference type="ARBA" id="ARBA00006753"/>
    </source>
</evidence>
<accession>A0A212UC69</accession>
<keyword evidence="7" id="KW-0791">Threonine biosynthesis</keyword>
<evidence type="ECO:0000256" key="9">
    <source>
        <dbReference type="ARBA" id="ARBA00023167"/>
    </source>
</evidence>
<organism evidence="12 13">
    <name type="scientific">Hymenobacter gelipurpurascens</name>
    <dbReference type="NCBI Taxonomy" id="89968"/>
    <lineage>
        <taxon>Bacteria</taxon>
        <taxon>Pseudomonadati</taxon>
        <taxon>Bacteroidota</taxon>
        <taxon>Cytophagia</taxon>
        <taxon>Cytophagales</taxon>
        <taxon>Hymenobacteraceae</taxon>
        <taxon>Hymenobacter</taxon>
    </lineage>
</organism>
<keyword evidence="13" id="KW-1185">Reference proteome</keyword>
<evidence type="ECO:0000256" key="6">
    <source>
        <dbReference type="ARBA" id="ARBA00022605"/>
    </source>
</evidence>
<dbReference type="UniPathway" id="UPA00050">
    <property type="reaction ID" value="UER00063"/>
</dbReference>
<dbReference type="Gene3D" id="3.30.360.10">
    <property type="entry name" value="Dihydrodipicolinate Reductase, domain 2"/>
    <property type="match status" value="1"/>
</dbReference>
<dbReference type="SUPFAM" id="SSF51735">
    <property type="entry name" value="NAD(P)-binding Rossmann-fold domains"/>
    <property type="match status" value="1"/>
</dbReference>
<dbReference type="GO" id="GO:0004412">
    <property type="term" value="F:homoserine dehydrogenase activity"/>
    <property type="evidence" value="ECO:0007669"/>
    <property type="project" value="UniProtKB-EC"/>
</dbReference>
<dbReference type="GO" id="GO:0050661">
    <property type="term" value="F:NADP binding"/>
    <property type="evidence" value="ECO:0007669"/>
    <property type="project" value="InterPro"/>
</dbReference>
<dbReference type="GO" id="GO:0009088">
    <property type="term" value="P:threonine biosynthetic process"/>
    <property type="evidence" value="ECO:0007669"/>
    <property type="project" value="UniProtKB-UniPathway"/>
</dbReference>
<dbReference type="EMBL" id="FYEW01000002">
    <property type="protein sequence ID" value="SNC75835.1"/>
    <property type="molecule type" value="Genomic_DNA"/>
</dbReference>
<dbReference type="Pfam" id="PF03447">
    <property type="entry name" value="NAD_binding_3"/>
    <property type="match status" value="1"/>
</dbReference>
<dbReference type="PANTHER" id="PTHR43331:SF1">
    <property type="entry name" value="HOMOSERINE DEHYDROGENASE"/>
    <property type="match status" value="1"/>
</dbReference>
<keyword evidence="8" id="KW-0560">Oxidoreductase</keyword>
<dbReference type="AlphaFoldDB" id="A0A212UC69"/>
<keyword evidence="9" id="KW-0486">Methionine biosynthesis</keyword>
<dbReference type="Gene3D" id="3.40.50.720">
    <property type="entry name" value="NAD(P)-binding Rossmann-like Domain"/>
    <property type="match status" value="1"/>
</dbReference>
<dbReference type="InterPro" id="IPR001342">
    <property type="entry name" value="HDH_cat"/>
</dbReference>
<dbReference type="NCBIfam" id="NF004976">
    <property type="entry name" value="PRK06349.1"/>
    <property type="match status" value="1"/>
</dbReference>
<dbReference type="PANTHER" id="PTHR43331">
    <property type="entry name" value="HOMOSERINE DEHYDROGENASE"/>
    <property type="match status" value="1"/>
</dbReference>
<dbReference type="EC" id="1.1.1.3" evidence="4"/>
<evidence type="ECO:0000256" key="7">
    <source>
        <dbReference type="ARBA" id="ARBA00022697"/>
    </source>
</evidence>